<keyword evidence="3 10" id="KW-0808">Transferase</keyword>
<dbReference type="SUPFAM" id="SSF52540">
    <property type="entry name" value="P-loop containing nucleoside triphosphate hydrolases"/>
    <property type="match status" value="1"/>
</dbReference>
<dbReference type="EC" id="2.7.10.2" evidence="2"/>
<sequence>MASNFKLFKKKNDRKNKGQIFSLSDKSKFAIVEAYKAARTNIMFSLSAKEKKCFAVTSYSKGEGKSTASANLAISFSKMEKRVLLIDCDLRRPNIHNIFKLDNKNGLTNVIGKMIEVDEAVRHDVLPNLDILPAGTIAPNPSELMCSARFQELYKQFVREYDYVIFDTPPIGVVADALLLKDLIAGFVVVVRERSTTHGDLQHLIDSVKLADSTILGLLEVGCTYDSKRRKKGYYYYQYY</sequence>
<keyword evidence="5 10" id="KW-0418">Kinase</keyword>
<evidence type="ECO:0000259" key="9">
    <source>
        <dbReference type="Pfam" id="PF13614"/>
    </source>
</evidence>
<dbReference type="Proteomes" id="UP000233425">
    <property type="component" value="Unassembled WGS sequence"/>
</dbReference>
<evidence type="ECO:0000256" key="3">
    <source>
        <dbReference type="ARBA" id="ARBA00022679"/>
    </source>
</evidence>
<dbReference type="GO" id="GO:0005886">
    <property type="term" value="C:plasma membrane"/>
    <property type="evidence" value="ECO:0007669"/>
    <property type="project" value="TreeGrafter"/>
</dbReference>
<keyword evidence="4" id="KW-0547">Nucleotide-binding</keyword>
<dbReference type="RefSeq" id="WP_101029533.1">
    <property type="nucleotide sequence ID" value="NZ_CABMMZ010000072.1"/>
</dbReference>
<dbReference type="InterPro" id="IPR050445">
    <property type="entry name" value="Bact_polysacc_biosynth/exp"/>
</dbReference>
<dbReference type="CDD" id="cd05387">
    <property type="entry name" value="BY-kinase"/>
    <property type="match status" value="1"/>
</dbReference>
<dbReference type="AlphaFoldDB" id="A0A2N0UJQ8"/>
<keyword evidence="7" id="KW-0829">Tyrosine-protein kinase</keyword>
<dbReference type="EMBL" id="NNSR01000072">
    <property type="protein sequence ID" value="PKD27211.1"/>
    <property type="molecule type" value="Genomic_DNA"/>
</dbReference>
<comment type="catalytic activity">
    <reaction evidence="8">
        <text>L-tyrosyl-[protein] + ATP = O-phospho-L-tyrosyl-[protein] + ADP + H(+)</text>
        <dbReference type="Rhea" id="RHEA:10596"/>
        <dbReference type="Rhea" id="RHEA-COMP:10136"/>
        <dbReference type="Rhea" id="RHEA-COMP:20101"/>
        <dbReference type="ChEBI" id="CHEBI:15378"/>
        <dbReference type="ChEBI" id="CHEBI:30616"/>
        <dbReference type="ChEBI" id="CHEBI:46858"/>
        <dbReference type="ChEBI" id="CHEBI:61978"/>
        <dbReference type="ChEBI" id="CHEBI:456216"/>
        <dbReference type="EC" id="2.7.10.2"/>
    </reaction>
</comment>
<evidence type="ECO:0000256" key="2">
    <source>
        <dbReference type="ARBA" id="ARBA00011903"/>
    </source>
</evidence>
<dbReference type="Pfam" id="PF13614">
    <property type="entry name" value="AAA_31"/>
    <property type="match status" value="1"/>
</dbReference>
<comment type="caution">
    <text evidence="10">The sequence shown here is derived from an EMBL/GenBank/DDBJ whole genome shotgun (WGS) entry which is preliminary data.</text>
</comment>
<evidence type="ECO:0000256" key="5">
    <source>
        <dbReference type="ARBA" id="ARBA00022777"/>
    </source>
</evidence>
<dbReference type="InterPro" id="IPR025669">
    <property type="entry name" value="AAA_dom"/>
</dbReference>
<protein>
    <recommendedName>
        <fullName evidence="2">non-specific protein-tyrosine kinase</fullName>
        <ecNumber evidence="2">2.7.10.2</ecNumber>
    </recommendedName>
</protein>
<dbReference type="InterPro" id="IPR005702">
    <property type="entry name" value="Wzc-like_C"/>
</dbReference>
<organism evidence="10 11">
    <name type="scientific">Ruminococcus bromii</name>
    <dbReference type="NCBI Taxonomy" id="40518"/>
    <lineage>
        <taxon>Bacteria</taxon>
        <taxon>Bacillati</taxon>
        <taxon>Bacillota</taxon>
        <taxon>Clostridia</taxon>
        <taxon>Eubacteriales</taxon>
        <taxon>Oscillospiraceae</taxon>
        <taxon>Ruminococcus</taxon>
    </lineage>
</organism>
<evidence type="ECO:0000256" key="7">
    <source>
        <dbReference type="ARBA" id="ARBA00023137"/>
    </source>
</evidence>
<keyword evidence="11" id="KW-1185">Reference proteome</keyword>
<name>A0A2N0UJQ8_9FIRM</name>
<dbReference type="InterPro" id="IPR027417">
    <property type="entry name" value="P-loop_NTPase"/>
</dbReference>
<comment type="similarity">
    <text evidence="1">Belongs to the CpsD/CapB family.</text>
</comment>
<evidence type="ECO:0000256" key="1">
    <source>
        <dbReference type="ARBA" id="ARBA00007316"/>
    </source>
</evidence>
<evidence type="ECO:0000256" key="4">
    <source>
        <dbReference type="ARBA" id="ARBA00022741"/>
    </source>
</evidence>
<feature type="domain" description="AAA" evidence="9">
    <location>
        <begin position="55"/>
        <end position="208"/>
    </location>
</feature>
<evidence type="ECO:0000256" key="6">
    <source>
        <dbReference type="ARBA" id="ARBA00022840"/>
    </source>
</evidence>
<proteinExistence type="inferred from homology"/>
<dbReference type="Gene3D" id="3.40.50.300">
    <property type="entry name" value="P-loop containing nucleotide triphosphate hydrolases"/>
    <property type="match status" value="1"/>
</dbReference>
<dbReference type="GO" id="GO:0004715">
    <property type="term" value="F:non-membrane spanning protein tyrosine kinase activity"/>
    <property type="evidence" value="ECO:0007669"/>
    <property type="project" value="UniProtKB-EC"/>
</dbReference>
<dbReference type="PANTHER" id="PTHR32309:SF13">
    <property type="entry name" value="FERRIC ENTEROBACTIN TRANSPORT PROTEIN FEPE"/>
    <property type="match status" value="1"/>
</dbReference>
<dbReference type="GO" id="GO:0005524">
    <property type="term" value="F:ATP binding"/>
    <property type="evidence" value="ECO:0007669"/>
    <property type="project" value="UniProtKB-KW"/>
</dbReference>
<gene>
    <name evidence="10" type="primary">ywqD_1</name>
    <name evidence="10" type="ORF">RBATCC27255_01600</name>
</gene>
<evidence type="ECO:0000313" key="11">
    <source>
        <dbReference type="Proteomes" id="UP000233425"/>
    </source>
</evidence>
<accession>A0A2N0UJQ8</accession>
<dbReference type="NCBIfam" id="TIGR01007">
    <property type="entry name" value="eps_fam"/>
    <property type="match status" value="1"/>
</dbReference>
<evidence type="ECO:0000313" key="10">
    <source>
        <dbReference type="EMBL" id="PKD27211.1"/>
    </source>
</evidence>
<dbReference type="PANTHER" id="PTHR32309">
    <property type="entry name" value="TYROSINE-PROTEIN KINASE"/>
    <property type="match status" value="1"/>
</dbReference>
<reference evidence="10" key="1">
    <citation type="journal article" date="2018" name="Environ. Microbiol.">
        <title>Sporulation capability and amylosome conservation among diverse human colonic and rumen isolates of the keystone starch-degrader Ruminococcus bromii.</title>
        <authorList>
            <person name="Mukhopadhya I."/>
            <person name="Morais S."/>
            <person name="Laverde-Gomez J."/>
            <person name="Sheridan P.O."/>
            <person name="Walker A.W."/>
            <person name="Kelly W."/>
            <person name="Klieve A.V."/>
            <person name="Ouwerkerk D."/>
            <person name="Duncan S.H."/>
            <person name="Louis P."/>
            <person name="Koropatkin N."/>
            <person name="Cockburn D."/>
            <person name="Kibler R."/>
            <person name="Cooper P.J."/>
            <person name="Sandoval C."/>
            <person name="Crost E."/>
            <person name="Juge N."/>
            <person name="Bayer E.A."/>
            <person name="Flint H.J."/>
        </authorList>
    </citation>
    <scope>NUCLEOTIDE SEQUENCE [LARGE SCALE GENOMIC DNA]</scope>
    <source>
        <strain evidence="10">ATCC 27255</strain>
    </source>
</reference>
<evidence type="ECO:0000256" key="8">
    <source>
        <dbReference type="ARBA" id="ARBA00051245"/>
    </source>
</evidence>
<keyword evidence="6" id="KW-0067">ATP-binding</keyword>